<reference evidence="1" key="1">
    <citation type="submission" date="2014-09" db="EMBL/GenBank/DDBJ databases">
        <authorList>
            <person name="Magalhaes I.L.F."/>
            <person name="Oliveira U."/>
            <person name="Santos F.R."/>
            <person name="Vidigal T.H.D.A."/>
            <person name="Brescovit A.D."/>
            <person name="Santos A.J."/>
        </authorList>
    </citation>
    <scope>NUCLEOTIDE SEQUENCE</scope>
    <source>
        <tissue evidence="1">Shoot tissue taken approximately 20 cm above the soil surface</tissue>
    </source>
</reference>
<evidence type="ECO:0000313" key="1">
    <source>
        <dbReference type="EMBL" id="JAE32645.1"/>
    </source>
</evidence>
<name>A0A0A9H643_ARUDO</name>
<sequence length="53" mass="6260">MQCAFPFKTRQSDSRLCSAVRQLLWVRHTTKQQLENSATFTRRGPSFWSFHVS</sequence>
<protein>
    <submittedName>
        <fullName evidence="1">Uncharacterized protein</fullName>
    </submittedName>
</protein>
<organism evidence="1">
    <name type="scientific">Arundo donax</name>
    <name type="common">Giant reed</name>
    <name type="synonym">Donax arundinaceus</name>
    <dbReference type="NCBI Taxonomy" id="35708"/>
    <lineage>
        <taxon>Eukaryota</taxon>
        <taxon>Viridiplantae</taxon>
        <taxon>Streptophyta</taxon>
        <taxon>Embryophyta</taxon>
        <taxon>Tracheophyta</taxon>
        <taxon>Spermatophyta</taxon>
        <taxon>Magnoliopsida</taxon>
        <taxon>Liliopsida</taxon>
        <taxon>Poales</taxon>
        <taxon>Poaceae</taxon>
        <taxon>PACMAD clade</taxon>
        <taxon>Arundinoideae</taxon>
        <taxon>Arundineae</taxon>
        <taxon>Arundo</taxon>
    </lineage>
</organism>
<accession>A0A0A9H643</accession>
<dbReference type="AlphaFoldDB" id="A0A0A9H643"/>
<reference evidence="1" key="2">
    <citation type="journal article" date="2015" name="Data Brief">
        <title>Shoot transcriptome of the giant reed, Arundo donax.</title>
        <authorList>
            <person name="Barrero R.A."/>
            <person name="Guerrero F.D."/>
            <person name="Moolhuijzen P."/>
            <person name="Goolsby J.A."/>
            <person name="Tidwell J."/>
            <person name="Bellgard S.E."/>
            <person name="Bellgard M.I."/>
        </authorList>
    </citation>
    <scope>NUCLEOTIDE SEQUENCE</scope>
    <source>
        <tissue evidence="1">Shoot tissue taken approximately 20 cm above the soil surface</tissue>
    </source>
</reference>
<dbReference type="EMBL" id="GBRH01165251">
    <property type="protein sequence ID" value="JAE32645.1"/>
    <property type="molecule type" value="Transcribed_RNA"/>
</dbReference>
<proteinExistence type="predicted"/>